<reference evidence="2" key="1">
    <citation type="journal article" date="2023" name="G3 (Bethesda)">
        <title>A reference genome for the long-term kleptoplast-retaining sea slug Elysia crispata morphotype clarki.</title>
        <authorList>
            <person name="Eastman K.E."/>
            <person name="Pendleton A.L."/>
            <person name="Shaikh M.A."/>
            <person name="Suttiyut T."/>
            <person name="Ogas R."/>
            <person name="Tomko P."/>
            <person name="Gavelis G."/>
            <person name="Widhalm J.R."/>
            <person name="Wisecaver J.H."/>
        </authorList>
    </citation>
    <scope>NUCLEOTIDE SEQUENCE</scope>
    <source>
        <strain evidence="2">ECLA1</strain>
    </source>
</reference>
<organism evidence="2 3">
    <name type="scientific">Elysia crispata</name>
    <name type="common">lettuce slug</name>
    <dbReference type="NCBI Taxonomy" id="231223"/>
    <lineage>
        <taxon>Eukaryota</taxon>
        <taxon>Metazoa</taxon>
        <taxon>Spiralia</taxon>
        <taxon>Lophotrochozoa</taxon>
        <taxon>Mollusca</taxon>
        <taxon>Gastropoda</taxon>
        <taxon>Heterobranchia</taxon>
        <taxon>Euthyneura</taxon>
        <taxon>Panpulmonata</taxon>
        <taxon>Sacoglossa</taxon>
        <taxon>Placobranchoidea</taxon>
        <taxon>Plakobranchidae</taxon>
        <taxon>Elysia</taxon>
    </lineage>
</organism>
<dbReference type="EMBL" id="JAWDGP010002542">
    <property type="protein sequence ID" value="KAK3782065.1"/>
    <property type="molecule type" value="Genomic_DNA"/>
</dbReference>
<keyword evidence="3" id="KW-1185">Reference proteome</keyword>
<name>A0AAE1A6Q9_9GAST</name>
<accession>A0AAE1A6Q9</accession>
<feature type="region of interest" description="Disordered" evidence="1">
    <location>
        <begin position="111"/>
        <end position="138"/>
    </location>
</feature>
<sequence length="169" mass="19309">MDLSLFLSTTSFCLEWIALRTSVEKYRQCPVMDGVYPHILSGVSRGPMVCCMCVSPSWSYVGHSYKPTSYGNKWDYRMEIQRRYKSAHKKIVQDFTCWCGVPYAQKIRPDTEGFNNPTLSDTSPHPPDSEMFEQPQNISLRSRRTTFAPVQDKLSASASFSCQRTWPGA</sequence>
<dbReference type="Proteomes" id="UP001283361">
    <property type="component" value="Unassembled WGS sequence"/>
</dbReference>
<evidence type="ECO:0000313" key="2">
    <source>
        <dbReference type="EMBL" id="KAK3782065.1"/>
    </source>
</evidence>
<gene>
    <name evidence="2" type="ORF">RRG08_039061</name>
</gene>
<protein>
    <submittedName>
        <fullName evidence="2">Uncharacterized protein</fullName>
    </submittedName>
</protein>
<evidence type="ECO:0000313" key="3">
    <source>
        <dbReference type="Proteomes" id="UP001283361"/>
    </source>
</evidence>
<proteinExistence type="predicted"/>
<comment type="caution">
    <text evidence="2">The sequence shown here is derived from an EMBL/GenBank/DDBJ whole genome shotgun (WGS) entry which is preliminary data.</text>
</comment>
<feature type="compositionally biased region" description="Polar residues" evidence="1">
    <location>
        <begin position="113"/>
        <end position="123"/>
    </location>
</feature>
<evidence type="ECO:0000256" key="1">
    <source>
        <dbReference type="SAM" id="MobiDB-lite"/>
    </source>
</evidence>
<dbReference type="AlphaFoldDB" id="A0AAE1A6Q9"/>